<dbReference type="AlphaFoldDB" id="A0AAN8NZG6"/>
<reference evidence="1 2" key="1">
    <citation type="submission" date="2023-10" db="EMBL/GenBank/DDBJ databases">
        <title>Genomes of two closely related lineages of the louse Polyplax serrata with different host specificities.</title>
        <authorList>
            <person name="Martinu J."/>
            <person name="Tarabai H."/>
            <person name="Stefka J."/>
            <person name="Hypsa V."/>
        </authorList>
    </citation>
    <scope>NUCLEOTIDE SEQUENCE [LARGE SCALE GENOMIC DNA]</scope>
    <source>
        <strain evidence="1">HR10_N</strain>
    </source>
</reference>
<evidence type="ECO:0000313" key="2">
    <source>
        <dbReference type="Proteomes" id="UP001372834"/>
    </source>
</evidence>
<gene>
    <name evidence="1" type="ORF">RUM43_002677</name>
</gene>
<dbReference type="EMBL" id="JAWJWE010000036">
    <property type="protein sequence ID" value="KAK6628861.1"/>
    <property type="molecule type" value="Genomic_DNA"/>
</dbReference>
<feature type="non-terminal residue" evidence="1">
    <location>
        <position position="1"/>
    </location>
</feature>
<protein>
    <submittedName>
        <fullName evidence="1">Uncharacterized protein</fullName>
    </submittedName>
</protein>
<organism evidence="1 2">
    <name type="scientific">Polyplax serrata</name>
    <name type="common">Common mouse louse</name>
    <dbReference type="NCBI Taxonomy" id="468196"/>
    <lineage>
        <taxon>Eukaryota</taxon>
        <taxon>Metazoa</taxon>
        <taxon>Ecdysozoa</taxon>
        <taxon>Arthropoda</taxon>
        <taxon>Hexapoda</taxon>
        <taxon>Insecta</taxon>
        <taxon>Pterygota</taxon>
        <taxon>Neoptera</taxon>
        <taxon>Paraneoptera</taxon>
        <taxon>Psocodea</taxon>
        <taxon>Troctomorpha</taxon>
        <taxon>Phthiraptera</taxon>
        <taxon>Anoplura</taxon>
        <taxon>Polyplacidae</taxon>
        <taxon>Polyplax</taxon>
    </lineage>
</organism>
<accession>A0AAN8NZG6</accession>
<sequence length="66" mass="7210">SVLPHGDALPPRCPKYLVGQLDWSISTGEPANLTCSSAIYGDVETPSCRGSFTKEEKSKEENRNKN</sequence>
<comment type="caution">
    <text evidence="1">The sequence shown here is derived from an EMBL/GenBank/DDBJ whole genome shotgun (WGS) entry which is preliminary data.</text>
</comment>
<dbReference type="Proteomes" id="UP001372834">
    <property type="component" value="Unassembled WGS sequence"/>
</dbReference>
<feature type="non-terminal residue" evidence="1">
    <location>
        <position position="66"/>
    </location>
</feature>
<proteinExistence type="predicted"/>
<evidence type="ECO:0000313" key="1">
    <source>
        <dbReference type="EMBL" id="KAK6628861.1"/>
    </source>
</evidence>
<name>A0AAN8NZG6_POLSC</name>